<evidence type="ECO:0000313" key="1">
    <source>
        <dbReference type="EMBL" id="SDI99646.1"/>
    </source>
</evidence>
<reference evidence="1 2" key="1">
    <citation type="submission" date="2016-10" db="EMBL/GenBank/DDBJ databases">
        <authorList>
            <person name="de Groot N.N."/>
        </authorList>
    </citation>
    <scope>NUCLEOTIDE SEQUENCE [LARGE SCALE GENOMIC DNA]</scope>
    <source>
        <strain evidence="1 2">DSM 21771</strain>
    </source>
</reference>
<dbReference type="Gene3D" id="3.40.630.10">
    <property type="entry name" value="Zn peptidases"/>
    <property type="match status" value="1"/>
</dbReference>
<protein>
    <submittedName>
        <fullName evidence="1">Uncharacterized protein</fullName>
    </submittedName>
</protein>
<dbReference type="RefSeq" id="WP_090399022.1">
    <property type="nucleotide sequence ID" value="NZ_FNEN01000010.1"/>
</dbReference>
<dbReference type="OrthoDB" id="9792335at2"/>
<proteinExistence type="predicted"/>
<keyword evidence="2" id="KW-1185">Reference proteome</keyword>
<sequence>MKKNLKEWVLEAVVQDPWLSQHPPYGHEDGNFHEVDEWINLESIKKVTKVYAEFLARWCGLNPAPT</sequence>
<name>A0A1G8Q542_9BACI</name>
<gene>
    <name evidence="1" type="ORF">SAMN04488123_110105</name>
</gene>
<dbReference type="Proteomes" id="UP000198853">
    <property type="component" value="Unassembled WGS sequence"/>
</dbReference>
<dbReference type="EMBL" id="FNEN01000010">
    <property type="protein sequence ID" value="SDI99646.1"/>
    <property type="molecule type" value="Genomic_DNA"/>
</dbReference>
<organism evidence="1 2">
    <name type="scientific">Natribacillus halophilus</name>
    <dbReference type="NCBI Taxonomy" id="549003"/>
    <lineage>
        <taxon>Bacteria</taxon>
        <taxon>Bacillati</taxon>
        <taxon>Bacillota</taxon>
        <taxon>Bacilli</taxon>
        <taxon>Bacillales</taxon>
        <taxon>Bacillaceae</taxon>
        <taxon>Natribacillus</taxon>
    </lineage>
</organism>
<dbReference type="SUPFAM" id="SSF53187">
    <property type="entry name" value="Zn-dependent exopeptidases"/>
    <property type="match status" value="1"/>
</dbReference>
<accession>A0A1G8Q542</accession>
<evidence type="ECO:0000313" key="2">
    <source>
        <dbReference type="Proteomes" id="UP000198853"/>
    </source>
</evidence>
<dbReference type="AlphaFoldDB" id="A0A1G8Q542"/>